<evidence type="ECO:0000313" key="2">
    <source>
        <dbReference type="Proteomes" id="UP000295453"/>
    </source>
</evidence>
<reference evidence="1 2" key="1">
    <citation type="submission" date="2019-03" db="EMBL/GenBank/DDBJ databases">
        <authorList>
            <person name="Kim M.K.M."/>
        </authorList>
    </citation>
    <scope>NUCLEOTIDE SEQUENCE [LARGE SCALE GENOMIC DNA]</scope>
    <source>
        <strain evidence="1 2">18JY15-6</strain>
    </source>
</reference>
<name>A0A4V2NY82_9ACTN</name>
<dbReference type="AlphaFoldDB" id="A0A4V2NY82"/>
<dbReference type="InterPro" id="IPR019587">
    <property type="entry name" value="Polyketide_cyclase/dehydratase"/>
</dbReference>
<protein>
    <submittedName>
        <fullName evidence="1">SRPBCC family protein</fullName>
    </submittedName>
</protein>
<gene>
    <name evidence="1" type="ORF">EPD65_09370</name>
</gene>
<dbReference type="CDD" id="cd07812">
    <property type="entry name" value="SRPBCC"/>
    <property type="match status" value="1"/>
</dbReference>
<sequence>MARSRRGLTHFRRVLDVTRNEVPELSASIQIAAPVEEVWQLVSDVTRMPEWSPQVQSVRLRSGFDEVSLGAEFTNRNSLGGGLDWTTHATITAYDAPREVAFRVEENWVTWRFALSPTDDGTLLVQHREAPDGISDLSQQLTDGFMGGTEQFSDTMRAGMAETLERIKSAAEFH</sequence>
<proteinExistence type="predicted"/>
<dbReference type="Pfam" id="PF10604">
    <property type="entry name" value="Polyketide_cyc2"/>
    <property type="match status" value="1"/>
</dbReference>
<keyword evidence="2" id="KW-1185">Reference proteome</keyword>
<dbReference type="OrthoDB" id="4618973at2"/>
<dbReference type="EMBL" id="SJZJ01000014">
    <property type="protein sequence ID" value="TCJ24112.1"/>
    <property type="molecule type" value="Genomic_DNA"/>
</dbReference>
<organism evidence="1 2">
    <name type="scientific">Nocardioides jejuensis</name>
    <dbReference type="NCBI Taxonomy" id="2502782"/>
    <lineage>
        <taxon>Bacteria</taxon>
        <taxon>Bacillati</taxon>
        <taxon>Actinomycetota</taxon>
        <taxon>Actinomycetes</taxon>
        <taxon>Propionibacteriales</taxon>
        <taxon>Nocardioidaceae</taxon>
        <taxon>Nocardioides</taxon>
    </lineage>
</organism>
<accession>A0A4V2NY82</accession>
<dbReference type="Gene3D" id="3.30.530.20">
    <property type="match status" value="1"/>
</dbReference>
<dbReference type="SUPFAM" id="SSF55961">
    <property type="entry name" value="Bet v1-like"/>
    <property type="match status" value="1"/>
</dbReference>
<comment type="caution">
    <text evidence="1">The sequence shown here is derived from an EMBL/GenBank/DDBJ whole genome shotgun (WGS) entry which is preliminary data.</text>
</comment>
<evidence type="ECO:0000313" key="1">
    <source>
        <dbReference type="EMBL" id="TCJ24112.1"/>
    </source>
</evidence>
<dbReference type="Proteomes" id="UP000295453">
    <property type="component" value="Unassembled WGS sequence"/>
</dbReference>
<dbReference type="InterPro" id="IPR023393">
    <property type="entry name" value="START-like_dom_sf"/>
</dbReference>